<dbReference type="PANTHER" id="PTHR11640">
    <property type="entry name" value="NEPHRIN"/>
    <property type="match status" value="1"/>
</dbReference>
<name>A0A7R8H0F8_LEPSM</name>
<dbReference type="EMBL" id="HG994580">
    <property type="protein sequence ID" value="CAF2783310.1"/>
    <property type="molecule type" value="Genomic_DNA"/>
</dbReference>
<dbReference type="OrthoDB" id="6413693at2759"/>
<dbReference type="InterPro" id="IPR007110">
    <property type="entry name" value="Ig-like_dom"/>
</dbReference>
<evidence type="ECO:0000256" key="3">
    <source>
        <dbReference type="ARBA" id="ARBA00023157"/>
    </source>
</evidence>
<dbReference type="InterPro" id="IPR013783">
    <property type="entry name" value="Ig-like_fold"/>
</dbReference>
<comment type="subcellular location">
    <subcellularLocation>
        <location evidence="1">Membrane</location>
        <topology evidence="1">Single-pass type I membrane protein</topology>
    </subcellularLocation>
</comment>
<keyword evidence="2 7" id="KW-0472">Membrane</keyword>
<feature type="domain" description="Ig-like" evidence="8">
    <location>
        <begin position="348"/>
        <end position="428"/>
    </location>
</feature>
<dbReference type="InterPro" id="IPR013162">
    <property type="entry name" value="CD80_C2-set"/>
</dbReference>
<evidence type="ECO:0000256" key="4">
    <source>
        <dbReference type="ARBA" id="ARBA00023180"/>
    </source>
</evidence>
<evidence type="ECO:0000256" key="7">
    <source>
        <dbReference type="SAM" id="Phobius"/>
    </source>
</evidence>
<evidence type="ECO:0000313" key="10">
    <source>
        <dbReference type="Proteomes" id="UP000675881"/>
    </source>
</evidence>
<dbReference type="InterPro" id="IPR003598">
    <property type="entry name" value="Ig_sub2"/>
</dbReference>
<dbReference type="SUPFAM" id="SSF48726">
    <property type="entry name" value="Immunoglobulin"/>
    <property type="match status" value="5"/>
</dbReference>
<feature type="compositionally biased region" description="Polar residues" evidence="6">
    <location>
        <begin position="752"/>
        <end position="763"/>
    </location>
</feature>
<organism evidence="9 10">
    <name type="scientific">Lepeophtheirus salmonis</name>
    <name type="common">Salmon louse</name>
    <name type="synonym">Caligus salmonis</name>
    <dbReference type="NCBI Taxonomy" id="72036"/>
    <lineage>
        <taxon>Eukaryota</taxon>
        <taxon>Metazoa</taxon>
        <taxon>Ecdysozoa</taxon>
        <taxon>Arthropoda</taxon>
        <taxon>Crustacea</taxon>
        <taxon>Multicrustacea</taxon>
        <taxon>Hexanauplia</taxon>
        <taxon>Copepoda</taxon>
        <taxon>Siphonostomatoida</taxon>
        <taxon>Caligidae</taxon>
        <taxon>Lepeophtheirus</taxon>
    </lineage>
</organism>
<dbReference type="GO" id="GO:0005911">
    <property type="term" value="C:cell-cell junction"/>
    <property type="evidence" value="ECO:0007669"/>
    <property type="project" value="TreeGrafter"/>
</dbReference>
<evidence type="ECO:0000256" key="2">
    <source>
        <dbReference type="ARBA" id="ARBA00023136"/>
    </source>
</evidence>
<dbReference type="PROSITE" id="PS50835">
    <property type="entry name" value="IG_LIKE"/>
    <property type="match status" value="5"/>
</dbReference>
<keyword evidence="3" id="KW-1015">Disulfide bond</keyword>
<dbReference type="InterPro" id="IPR036179">
    <property type="entry name" value="Ig-like_dom_sf"/>
</dbReference>
<feature type="region of interest" description="Disordered" evidence="6">
    <location>
        <begin position="552"/>
        <end position="598"/>
    </location>
</feature>
<feature type="transmembrane region" description="Helical" evidence="7">
    <location>
        <begin position="515"/>
        <end position="540"/>
    </location>
</feature>
<accession>A0A7R8H0F8</accession>
<evidence type="ECO:0000256" key="6">
    <source>
        <dbReference type="SAM" id="MobiDB-lite"/>
    </source>
</evidence>
<dbReference type="InterPro" id="IPR051275">
    <property type="entry name" value="Cell_adhesion_signaling"/>
</dbReference>
<keyword evidence="4" id="KW-0325">Glycoprotein</keyword>
<feature type="compositionally biased region" description="Polar residues" evidence="6">
    <location>
        <begin position="580"/>
        <end position="589"/>
    </location>
</feature>
<dbReference type="InterPro" id="IPR003599">
    <property type="entry name" value="Ig_sub"/>
</dbReference>
<sequence length="832" mass="92555">MNTFTSTRPKEDDRREKQLFSIVIKKYLQADLRNESKPIMKNNPPLPNVQVIITHLTVVESSIGESTPSPQVFLREPVDQTARQGTHVTLPCRVNNKQGTLQWTRSGFGLGVERNLTGFDRYHMTGSDEEGDFTLDIDPVMLEDDAKFQCQVGAAREPEIINGKEVRKTEDRKVILECVSKGGKPPAEITWVDSSGTVVTDGVTYTTEPVENTKRVTAKSKLEFIAQKSHHNASFTCEAQNSADPVPKKASIKILVEYAPDVKIELLSPRNKVRELEDVKFRCKAHANPSKKTFRWFVNDVVVPGNHVQELVIKKVTREQNGQIVKCEVTNDVGKSEEIHTLDISYAPQFTLKPRDVSGEKDHEAFLDCEVDGNPSPTYTWFRNGDMNTVIGYDRNLSLIISPSTIGKYICRASVQGFSEIMESADVMMKGPPRVIRRNGVQFGTEGDTVHLTCEAFSIPPPTTLKWSLYGYPVETVSPHYSLIETAKKRWYEIHASHTELHFIRLWRLQLYKSLPLIIILSAVIGGIVLTVMTILIMIICRRGTLRAKLTAKSKLRSGRSTSTTNSSGKNLNSAESEVLNPTSKNYSPENDIEHDWDRRRESMIGPPDSAAARYMPLQGYDDYQTRIEMGYPPQNHHPSTNSILDSGYIGGGPINHRQSGFINLPYGYDIQPHPAMAQSAVDFGELNSYRSGLNVADPRLSAKYGNHYLRSTPSTSVQQLHNPYVSPSQQQLYYPKNNASGMSPNGGAGGSVTSKGYSTLTTDRVRKKGSESNKALANGSNSNGGTLTKKNPYICHSVESILNGGNSQQQQQYILSPESESKNNSSMATHV</sequence>
<feature type="domain" description="Ig-like" evidence="8">
    <location>
        <begin position="433"/>
        <end position="467"/>
    </location>
</feature>
<protein>
    <submittedName>
        <fullName evidence="9">Irregular chiasm C-roughest protein</fullName>
    </submittedName>
</protein>
<feature type="compositionally biased region" description="Low complexity" evidence="6">
    <location>
        <begin position="559"/>
        <end position="574"/>
    </location>
</feature>
<dbReference type="SMART" id="SM00409">
    <property type="entry name" value="IG"/>
    <property type="match status" value="5"/>
</dbReference>
<feature type="domain" description="Ig-like" evidence="8">
    <location>
        <begin position="70"/>
        <end position="161"/>
    </location>
</feature>
<dbReference type="AlphaFoldDB" id="A0A7R8H0F8"/>
<keyword evidence="5" id="KW-0393">Immunoglobulin domain</keyword>
<dbReference type="Pfam" id="PF08205">
    <property type="entry name" value="C2-set_2"/>
    <property type="match status" value="1"/>
</dbReference>
<feature type="domain" description="Ig-like" evidence="8">
    <location>
        <begin position="170"/>
        <end position="253"/>
    </location>
</feature>
<gene>
    <name evidence="9" type="ORF">LSAA_758</name>
</gene>
<feature type="compositionally biased region" description="Polar residues" evidence="6">
    <location>
        <begin position="823"/>
        <end position="832"/>
    </location>
</feature>
<feature type="region of interest" description="Disordered" evidence="6">
    <location>
        <begin position="807"/>
        <end position="832"/>
    </location>
</feature>
<evidence type="ECO:0000313" key="9">
    <source>
        <dbReference type="EMBL" id="CAF2783310.1"/>
    </source>
</evidence>
<feature type="compositionally biased region" description="Polar residues" evidence="6">
    <location>
        <begin position="773"/>
        <end position="789"/>
    </location>
</feature>
<keyword evidence="7" id="KW-0812">Transmembrane</keyword>
<dbReference type="SMART" id="SM00408">
    <property type="entry name" value="IGc2"/>
    <property type="match status" value="4"/>
</dbReference>
<dbReference type="GO" id="GO:0050839">
    <property type="term" value="F:cell adhesion molecule binding"/>
    <property type="evidence" value="ECO:0007669"/>
    <property type="project" value="TreeGrafter"/>
</dbReference>
<dbReference type="GO" id="GO:0005886">
    <property type="term" value="C:plasma membrane"/>
    <property type="evidence" value="ECO:0007669"/>
    <property type="project" value="TreeGrafter"/>
</dbReference>
<evidence type="ECO:0000259" key="8">
    <source>
        <dbReference type="PROSITE" id="PS50835"/>
    </source>
</evidence>
<proteinExistence type="predicted"/>
<keyword evidence="7" id="KW-1133">Transmembrane helix</keyword>
<dbReference type="Gene3D" id="2.60.40.10">
    <property type="entry name" value="Immunoglobulins"/>
    <property type="match status" value="5"/>
</dbReference>
<feature type="domain" description="Ig-like" evidence="8">
    <location>
        <begin position="260"/>
        <end position="345"/>
    </location>
</feature>
<feature type="compositionally biased region" description="Polar residues" evidence="6">
    <location>
        <begin position="735"/>
        <end position="744"/>
    </location>
</feature>
<dbReference type="Pfam" id="PF13927">
    <property type="entry name" value="Ig_3"/>
    <property type="match status" value="1"/>
</dbReference>
<feature type="region of interest" description="Disordered" evidence="6">
    <location>
        <begin position="735"/>
        <end position="789"/>
    </location>
</feature>
<evidence type="ECO:0000256" key="1">
    <source>
        <dbReference type="ARBA" id="ARBA00004479"/>
    </source>
</evidence>
<evidence type="ECO:0000256" key="5">
    <source>
        <dbReference type="ARBA" id="ARBA00023319"/>
    </source>
</evidence>
<dbReference type="Proteomes" id="UP000675881">
    <property type="component" value="Chromosome 1"/>
</dbReference>
<reference evidence="9" key="1">
    <citation type="submission" date="2021-02" db="EMBL/GenBank/DDBJ databases">
        <authorList>
            <person name="Bekaert M."/>
        </authorList>
    </citation>
    <scope>NUCLEOTIDE SEQUENCE</scope>
    <source>
        <strain evidence="9">IoA-00</strain>
    </source>
</reference>
<keyword evidence="10" id="KW-1185">Reference proteome</keyword>
<dbReference type="PANTHER" id="PTHR11640:SF31">
    <property type="entry name" value="IRREGULAR CHIASM C-ROUGHEST PROTEIN-RELATED"/>
    <property type="match status" value="1"/>
</dbReference>
<dbReference type="GO" id="GO:0098609">
    <property type="term" value="P:cell-cell adhesion"/>
    <property type="evidence" value="ECO:0007669"/>
    <property type="project" value="TreeGrafter"/>
</dbReference>